<dbReference type="OrthoDB" id="9781670at2"/>
<dbReference type="PANTHER" id="PTHR30461">
    <property type="entry name" value="DNA-INVERTASE FROM LAMBDOID PROPHAGE"/>
    <property type="match status" value="1"/>
</dbReference>
<keyword evidence="5" id="KW-1185">Reference proteome</keyword>
<dbReference type="PANTHER" id="PTHR30461:SF2">
    <property type="entry name" value="SERINE RECOMBINASE PINE-RELATED"/>
    <property type="match status" value="1"/>
</dbReference>
<dbReference type="GO" id="GO:0000150">
    <property type="term" value="F:DNA strand exchange activity"/>
    <property type="evidence" value="ECO:0007669"/>
    <property type="project" value="InterPro"/>
</dbReference>
<gene>
    <name evidence="4" type="ORF">CK510_20785</name>
</gene>
<dbReference type="PROSITE" id="PS51736">
    <property type="entry name" value="RECOMBINASES_3"/>
    <property type="match status" value="1"/>
</dbReference>
<organism evidence="4 5">
    <name type="scientific">Brunnivagina elsteri CCALA 953</name>
    <dbReference type="NCBI Taxonomy" id="987040"/>
    <lineage>
        <taxon>Bacteria</taxon>
        <taxon>Bacillati</taxon>
        <taxon>Cyanobacteriota</taxon>
        <taxon>Cyanophyceae</taxon>
        <taxon>Nostocales</taxon>
        <taxon>Calotrichaceae</taxon>
        <taxon>Brunnivagina</taxon>
    </lineage>
</organism>
<evidence type="ECO:0000256" key="2">
    <source>
        <dbReference type="ARBA" id="ARBA00023172"/>
    </source>
</evidence>
<evidence type="ECO:0000259" key="3">
    <source>
        <dbReference type="PROSITE" id="PS51736"/>
    </source>
</evidence>
<dbReference type="InterPro" id="IPR025827">
    <property type="entry name" value="Zn_ribbon_recom_dom"/>
</dbReference>
<proteinExistence type="predicted"/>
<dbReference type="Pfam" id="PF13408">
    <property type="entry name" value="Zn_ribbon_recom"/>
    <property type="match status" value="1"/>
</dbReference>
<dbReference type="InterPro" id="IPR036162">
    <property type="entry name" value="Resolvase-like_N_sf"/>
</dbReference>
<dbReference type="NCBIfam" id="NF041201">
    <property type="entry name" value="recomb_XisF"/>
    <property type="match status" value="1"/>
</dbReference>
<reference evidence="4 5" key="1">
    <citation type="submission" date="2017-08" db="EMBL/GenBank/DDBJ databases">
        <title>Draft genome sequence of filamentous cyanobacterium Calothrix elsteri CCALA 953.</title>
        <authorList>
            <person name="Gagunashvili A.N."/>
            <person name="Elster J."/>
            <person name="Andresson O.S."/>
        </authorList>
    </citation>
    <scope>NUCLEOTIDE SEQUENCE [LARGE SCALE GENOMIC DNA]</scope>
    <source>
        <strain evidence="4 5">CCALA 953</strain>
    </source>
</reference>
<dbReference type="RefSeq" id="WP_095723516.1">
    <property type="nucleotide sequence ID" value="NZ_NTFS01000275.1"/>
</dbReference>
<dbReference type="SMART" id="SM00857">
    <property type="entry name" value="Resolvase"/>
    <property type="match status" value="1"/>
</dbReference>
<dbReference type="SUPFAM" id="SSF53041">
    <property type="entry name" value="Resolvase-like"/>
    <property type="match status" value="1"/>
</dbReference>
<dbReference type="Pfam" id="PF00239">
    <property type="entry name" value="Resolvase"/>
    <property type="match status" value="1"/>
</dbReference>
<dbReference type="Gene3D" id="3.90.1750.20">
    <property type="entry name" value="Putative Large Serine Recombinase, Chain B, Domain 2"/>
    <property type="match status" value="1"/>
</dbReference>
<name>A0A2A2TEN7_9CYAN</name>
<dbReference type="AlphaFoldDB" id="A0A2A2TEN7"/>
<comment type="caution">
    <text evidence="4">The sequence shown here is derived from an EMBL/GenBank/DDBJ whole genome shotgun (WGS) entry which is preliminary data.</text>
</comment>
<dbReference type="InterPro" id="IPR038109">
    <property type="entry name" value="DNA_bind_recomb_sf"/>
</dbReference>
<dbReference type="Gene3D" id="3.40.50.1390">
    <property type="entry name" value="Resolvase, N-terminal catalytic domain"/>
    <property type="match status" value="1"/>
</dbReference>
<evidence type="ECO:0000313" key="4">
    <source>
        <dbReference type="EMBL" id="PAX52161.1"/>
    </source>
</evidence>
<protein>
    <recommendedName>
        <fullName evidence="3">Resolvase/invertase-type recombinase catalytic domain-containing protein</fullName>
    </recommendedName>
</protein>
<dbReference type="InterPro" id="IPR050639">
    <property type="entry name" value="SSR_resolvase"/>
</dbReference>
<evidence type="ECO:0000256" key="1">
    <source>
        <dbReference type="ARBA" id="ARBA00023125"/>
    </source>
</evidence>
<dbReference type="EMBL" id="NTFS01000275">
    <property type="protein sequence ID" value="PAX52161.1"/>
    <property type="molecule type" value="Genomic_DNA"/>
</dbReference>
<dbReference type="GO" id="GO:0003677">
    <property type="term" value="F:DNA binding"/>
    <property type="evidence" value="ECO:0007669"/>
    <property type="project" value="UniProtKB-KW"/>
</dbReference>
<accession>A0A2A2TEN7</accession>
<sequence>MSGEIIGYARESSDKQEMEGNALSKQICRLRDSGATRIFYDIAQRSNNKRDGLLKLIKYVKSRVIGSIQKIIFTRIDRLTSNIVLFSQLFEVLKQHKVKMEALDDALDMESLGGKLATNIRVIAAEFETEMLSLRVGKDLEVRRKNSKPHYITPFGYVRDCDRYQLDETPVVCTLNDRKEYTRSQLARLVVDTYFAVRSYRQTAIQLNHFFGVCRNTYSLKDKQSSNIINIGDEISSTLTKAQCRNPGLGWTAKGLQLWLRNPILAGGTPYDQRLRNKYSPVYQEDKIVWDTHNQQCLITLQEREQILTIARENRNNAWASVPSTINNIYASLLHCAQCGGALFIQTSQYRKKLDRLVSYYQCNTYNKNRLCNNKKMISDMRIEEQLIPLLCQKAEALATLEDEPDNQEEIDEPEEVAALRQQLRQLTLIPGNNPAIVQAIDSINQQINGILADIKNQDRGCLVGRENIIAAFSNPLYWQEIDADDKKQLLKGCLKSIQVNNGQIVNVVFRSV</sequence>
<dbReference type="InterPro" id="IPR006119">
    <property type="entry name" value="Resolv_N"/>
</dbReference>
<dbReference type="Proteomes" id="UP000218238">
    <property type="component" value="Unassembled WGS sequence"/>
</dbReference>
<keyword evidence="1" id="KW-0238">DNA-binding</keyword>
<evidence type="ECO:0000313" key="5">
    <source>
        <dbReference type="Proteomes" id="UP000218238"/>
    </source>
</evidence>
<feature type="domain" description="Resolvase/invertase-type recombinase catalytic" evidence="3">
    <location>
        <begin position="4"/>
        <end position="147"/>
    </location>
</feature>
<keyword evidence="2" id="KW-0233">DNA recombination</keyword>